<name>A0A665U2K2_ECHNA</name>
<dbReference type="GO" id="GO:0005615">
    <property type="term" value="C:extracellular space"/>
    <property type="evidence" value="ECO:0007669"/>
    <property type="project" value="TreeGrafter"/>
</dbReference>
<dbReference type="AlphaFoldDB" id="A0A665U2K2"/>
<feature type="chain" id="PRO_5025456159" description="BPTI/Kunitz inhibitor domain-containing protein" evidence="2">
    <location>
        <begin position="21"/>
        <end position="216"/>
    </location>
</feature>
<keyword evidence="2" id="KW-0732">Signal</keyword>
<dbReference type="InterPro" id="IPR050098">
    <property type="entry name" value="TFPI/VKTCI-like"/>
</dbReference>
<dbReference type="InterPro" id="IPR036880">
    <property type="entry name" value="Kunitz_BPTI_sf"/>
</dbReference>
<sequence>MNLLSLLNFALRWFFDSGRGRCSPFWYSGCGGNDNRFMTQRECESFCGTKRLEGRPRAVVRPWYYDKHIGACSPFWYGGCAGNANRFNTENECFQTCGETQAEMMMCTSVSCLTDPDILPGPQLDTFGSKGKSPWKPSSVHESVTCDCFLRQDAGGCQNYTMMWYFDTEQNECSRFWYGGCGGNENRFKTQEECENLCLTRSRLYKKDFQIIFHKC</sequence>
<dbReference type="InterPro" id="IPR002223">
    <property type="entry name" value="Kunitz_BPTI"/>
</dbReference>
<dbReference type="Proteomes" id="UP000472264">
    <property type="component" value="Chromosome 6"/>
</dbReference>
<reference evidence="4" key="1">
    <citation type="submission" date="2021-04" db="EMBL/GenBank/DDBJ databases">
        <authorList>
            <consortium name="Wellcome Sanger Institute Data Sharing"/>
        </authorList>
    </citation>
    <scope>NUCLEOTIDE SEQUENCE [LARGE SCALE GENOMIC DNA]</scope>
</reference>
<dbReference type="PROSITE" id="PS00280">
    <property type="entry name" value="BPTI_KUNITZ_1"/>
    <property type="match status" value="2"/>
</dbReference>
<evidence type="ECO:0000256" key="1">
    <source>
        <dbReference type="ARBA" id="ARBA00023157"/>
    </source>
</evidence>
<dbReference type="FunFam" id="4.10.410.10:FF:000020">
    <property type="entry name" value="Collagen, type VI, alpha 3"/>
    <property type="match status" value="1"/>
</dbReference>
<evidence type="ECO:0000313" key="5">
    <source>
        <dbReference type="Proteomes" id="UP000472264"/>
    </source>
</evidence>
<dbReference type="Gene3D" id="4.10.410.10">
    <property type="entry name" value="Pancreatic trypsin inhibitor Kunitz domain"/>
    <property type="match status" value="3"/>
</dbReference>
<dbReference type="PANTHER" id="PTHR10083:SF375">
    <property type="entry name" value="BPTI_KUNITZ INHIBITOR DOMAIN-CONTAINING PROTEIN"/>
    <property type="match status" value="1"/>
</dbReference>
<dbReference type="PROSITE" id="PS50279">
    <property type="entry name" value="BPTI_KUNITZ_2"/>
    <property type="match status" value="3"/>
</dbReference>
<dbReference type="Ensembl" id="ENSENLT00000013950.1">
    <property type="protein sequence ID" value="ENSENLP00000013409.1"/>
    <property type="gene ID" value="ENSENLG00000006324.1"/>
</dbReference>
<protein>
    <recommendedName>
        <fullName evidence="3">BPTI/Kunitz inhibitor domain-containing protein</fullName>
    </recommendedName>
</protein>
<feature type="domain" description="BPTI/Kunitz inhibitor" evidence="3">
    <location>
        <begin position="12"/>
        <end position="47"/>
    </location>
</feature>
<keyword evidence="1" id="KW-1015">Disulfide bond</keyword>
<feature type="domain" description="BPTI/Kunitz inhibitor" evidence="3">
    <location>
        <begin position="47"/>
        <end position="97"/>
    </location>
</feature>
<dbReference type="InterPro" id="IPR020901">
    <property type="entry name" value="Prtase_inh_Kunz-CS"/>
</dbReference>
<dbReference type="CDD" id="cd22631">
    <property type="entry name" value="Kunitz_collagen_alpha6_VI-like"/>
    <property type="match status" value="1"/>
</dbReference>
<evidence type="ECO:0000313" key="4">
    <source>
        <dbReference type="Ensembl" id="ENSENLP00000013409.1"/>
    </source>
</evidence>
<dbReference type="PRINTS" id="PR00759">
    <property type="entry name" value="BASICPTASE"/>
</dbReference>
<keyword evidence="5" id="KW-1185">Reference proteome</keyword>
<feature type="signal peptide" evidence="2">
    <location>
        <begin position="1"/>
        <end position="20"/>
    </location>
</feature>
<dbReference type="Pfam" id="PF00014">
    <property type="entry name" value="Kunitz_BPTI"/>
    <property type="match status" value="2"/>
</dbReference>
<accession>A0A665U2K2</accession>
<dbReference type="SUPFAM" id="SSF57362">
    <property type="entry name" value="BPTI-like"/>
    <property type="match status" value="3"/>
</dbReference>
<dbReference type="GO" id="GO:0004867">
    <property type="term" value="F:serine-type endopeptidase inhibitor activity"/>
    <property type="evidence" value="ECO:0007669"/>
    <property type="project" value="InterPro"/>
</dbReference>
<proteinExistence type="predicted"/>
<evidence type="ECO:0000256" key="2">
    <source>
        <dbReference type="SAM" id="SignalP"/>
    </source>
</evidence>
<dbReference type="SMART" id="SM00131">
    <property type="entry name" value="KU"/>
    <property type="match status" value="3"/>
</dbReference>
<organism evidence="4 5">
    <name type="scientific">Echeneis naucrates</name>
    <name type="common">Live sharksucker</name>
    <dbReference type="NCBI Taxonomy" id="173247"/>
    <lineage>
        <taxon>Eukaryota</taxon>
        <taxon>Metazoa</taxon>
        <taxon>Chordata</taxon>
        <taxon>Craniata</taxon>
        <taxon>Vertebrata</taxon>
        <taxon>Euteleostomi</taxon>
        <taxon>Actinopterygii</taxon>
        <taxon>Neopterygii</taxon>
        <taxon>Teleostei</taxon>
        <taxon>Neoteleostei</taxon>
        <taxon>Acanthomorphata</taxon>
        <taxon>Carangaria</taxon>
        <taxon>Carangiformes</taxon>
        <taxon>Echeneidae</taxon>
        <taxon>Echeneis</taxon>
    </lineage>
</organism>
<dbReference type="OMA" id="NECGNFT"/>
<dbReference type="PANTHER" id="PTHR10083">
    <property type="entry name" value="KUNITZ-TYPE PROTEASE INHIBITOR-RELATED"/>
    <property type="match status" value="1"/>
</dbReference>
<reference evidence="4" key="3">
    <citation type="submission" date="2025-09" db="UniProtKB">
        <authorList>
            <consortium name="Ensembl"/>
        </authorList>
    </citation>
    <scope>IDENTIFICATION</scope>
</reference>
<reference evidence="4" key="2">
    <citation type="submission" date="2025-08" db="UniProtKB">
        <authorList>
            <consortium name="Ensembl"/>
        </authorList>
    </citation>
    <scope>IDENTIFICATION</scope>
</reference>
<evidence type="ECO:0000259" key="3">
    <source>
        <dbReference type="PROSITE" id="PS50279"/>
    </source>
</evidence>
<feature type="domain" description="BPTI/Kunitz inhibitor" evidence="3">
    <location>
        <begin position="148"/>
        <end position="198"/>
    </location>
</feature>